<protein>
    <submittedName>
        <fullName evidence="5">Extracellular solute-binding protein</fullName>
    </submittedName>
</protein>
<dbReference type="Proteomes" id="UP001595690">
    <property type="component" value="Unassembled WGS sequence"/>
</dbReference>
<keyword evidence="6" id="KW-1185">Reference proteome</keyword>
<evidence type="ECO:0000256" key="2">
    <source>
        <dbReference type="ARBA" id="ARBA00022448"/>
    </source>
</evidence>
<comment type="similarity">
    <text evidence="1">Belongs to the bacterial solute-binding protein 1 family.</text>
</comment>
<evidence type="ECO:0000256" key="1">
    <source>
        <dbReference type="ARBA" id="ARBA00008520"/>
    </source>
</evidence>
<evidence type="ECO:0000256" key="3">
    <source>
        <dbReference type="ARBA" id="ARBA00022729"/>
    </source>
</evidence>
<dbReference type="InterPro" id="IPR006059">
    <property type="entry name" value="SBP"/>
</dbReference>
<dbReference type="RefSeq" id="WP_382378161.1">
    <property type="nucleotide sequence ID" value="NZ_JBHRZI010000030.1"/>
</dbReference>
<feature type="transmembrane region" description="Helical" evidence="4">
    <location>
        <begin position="21"/>
        <end position="41"/>
    </location>
</feature>
<dbReference type="Pfam" id="PF13416">
    <property type="entry name" value="SBP_bac_8"/>
    <property type="match status" value="1"/>
</dbReference>
<comment type="caution">
    <text evidence="5">The sequence shown here is derived from an EMBL/GenBank/DDBJ whole genome shotgun (WGS) entry which is preliminary data.</text>
</comment>
<accession>A0ABV8C3T3</accession>
<name>A0ABV8C3T3_9PSEU</name>
<evidence type="ECO:0000313" key="6">
    <source>
        <dbReference type="Proteomes" id="UP001595690"/>
    </source>
</evidence>
<dbReference type="SUPFAM" id="SSF53850">
    <property type="entry name" value="Periplasmic binding protein-like II"/>
    <property type="match status" value="1"/>
</dbReference>
<keyword evidence="4" id="KW-0812">Transmembrane</keyword>
<evidence type="ECO:0000256" key="4">
    <source>
        <dbReference type="SAM" id="Phobius"/>
    </source>
</evidence>
<dbReference type="PANTHER" id="PTHR30061:SF50">
    <property type="entry name" value="MALTOSE_MALTODEXTRIN-BINDING PERIPLASMIC PROTEIN"/>
    <property type="match status" value="1"/>
</dbReference>
<dbReference type="EMBL" id="JBHRZI010000030">
    <property type="protein sequence ID" value="MFC3896637.1"/>
    <property type="molecule type" value="Genomic_DNA"/>
</dbReference>
<evidence type="ECO:0000313" key="5">
    <source>
        <dbReference type="EMBL" id="MFC3896637.1"/>
    </source>
</evidence>
<reference evidence="6" key="1">
    <citation type="journal article" date="2019" name="Int. J. Syst. Evol. Microbiol.">
        <title>The Global Catalogue of Microorganisms (GCM) 10K type strain sequencing project: providing services to taxonomists for standard genome sequencing and annotation.</title>
        <authorList>
            <consortium name="The Broad Institute Genomics Platform"/>
            <consortium name="The Broad Institute Genome Sequencing Center for Infectious Disease"/>
            <person name="Wu L."/>
            <person name="Ma J."/>
        </authorList>
    </citation>
    <scope>NUCLEOTIDE SEQUENCE [LARGE SCALE GENOMIC DNA]</scope>
    <source>
        <strain evidence="6">CGMCC 4.7405</strain>
    </source>
</reference>
<dbReference type="Gene3D" id="3.40.190.10">
    <property type="entry name" value="Periplasmic binding protein-like II"/>
    <property type="match status" value="2"/>
</dbReference>
<sequence length="443" mass="48952">MRWMRRLWAARPRLGPPGVVWANRSWLAMGVAVGVVLTILFTSGIQPLFRESTEWEKGKLVVLSGRDQSEGGQRRALINQWNAEHPEQPAEIVELPTEADGQRSEMVARAREKAENADVYNLDVTWTAEFAQSGYLRPLSGVDTSGFLRRPLESCHYQGVLWALPFNTDAGLLFYNKSHVTDKEVPLDLDDIATTSTRRLRAPEGEGLAAGYAGQLADYEGLTVNALELIWAEKGDVVDETGKVVIDSDRTRKALRWLADGLKGDEPVVLPDSRSQNEPLSTQAFRDGKVVFMRNWPVAHRTLQGNRGESAGRPGIDFEVAQLPGPSVLGGQNLAISAKSTKPRAAQALIEFLTSPRSQQLLFERGGLAATRGIVYQDSRVATEHPYARTLLKAIEDARLRPVTPYYSRFSDEFRTVVRYALDHDGALPSNASQVLSAALQGH</sequence>
<gene>
    <name evidence="5" type="ORF">ACFOWZ_34610</name>
</gene>
<keyword evidence="3" id="KW-0732">Signal</keyword>
<proteinExistence type="inferred from homology"/>
<dbReference type="PANTHER" id="PTHR30061">
    <property type="entry name" value="MALTOSE-BINDING PERIPLASMIC PROTEIN"/>
    <property type="match status" value="1"/>
</dbReference>
<organism evidence="5 6">
    <name type="scientific">Lentzea rhizosphaerae</name>
    <dbReference type="NCBI Taxonomy" id="2041025"/>
    <lineage>
        <taxon>Bacteria</taxon>
        <taxon>Bacillati</taxon>
        <taxon>Actinomycetota</taxon>
        <taxon>Actinomycetes</taxon>
        <taxon>Pseudonocardiales</taxon>
        <taxon>Pseudonocardiaceae</taxon>
        <taxon>Lentzea</taxon>
    </lineage>
</organism>
<keyword evidence="4" id="KW-0472">Membrane</keyword>
<keyword evidence="4" id="KW-1133">Transmembrane helix</keyword>
<keyword evidence="2" id="KW-0813">Transport</keyword>